<name>A0A3A3G397_9BURK</name>
<dbReference type="Pfam" id="PF04333">
    <property type="entry name" value="MlaA"/>
    <property type="match status" value="1"/>
</dbReference>
<dbReference type="Proteomes" id="UP000266327">
    <property type="component" value="Unassembled WGS sequence"/>
</dbReference>
<dbReference type="RefSeq" id="WP_119785829.1">
    <property type="nucleotide sequence ID" value="NZ_QYUQ01000002.1"/>
</dbReference>
<dbReference type="GO" id="GO:0016020">
    <property type="term" value="C:membrane"/>
    <property type="evidence" value="ECO:0007669"/>
    <property type="project" value="InterPro"/>
</dbReference>
<dbReference type="PROSITE" id="PS51257">
    <property type="entry name" value="PROKAR_LIPOPROTEIN"/>
    <property type="match status" value="1"/>
</dbReference>
<dbReference type="OrthoDB" id="9785326at2"/>
<dbReference type="InterPro" id="IPR007428">
    <property type="entry name" value="MlaA"/>
</dbReference>
<dbReference type="EMBL" id="QYUQ01000002">
    <property type="protein sequence ID" value="RJG02324.1"/>
    <property type="molecule type" value="Genomic_DNA"/>
</dbReference>
<dbReference type="AlphaFoldDB" id="A0A3A3G397"/>
<evidence type="ECO:0000313" key="5">
    <source>
        <dbReference type="Proteomes" id="UP000266327"/>
    </source>
</evidence>
<protein>
    <submittedName>
        <fullName evidence="4">VacJ family lipoprotein</fullName>
    </submittedName>
</protein>
<organism evidence="4 5">
    <name type="scientific">Noviherbaspirillum sedimenti</name>
    <dbReference type="NCBI Taxonomy" id="2320865"/>
    <lineage>
        <taxon>Bacteria</taxon>
        <taxon>Pseudomonadati</taxon>
        <taxon>Pseudomonadota</taxon>
        <taxon>Betaproteobacteria</taxon>
        <taxon>Burkholderiales</taxon>
        <taxon>Oxalobacteraceae</taxon>
        <taxon>Noviherbaspirillum</taxon>
    </lineage>
</organism>
<dbReference type="PRINTS" id="PR01805">
    <property type="entry name" value="VACJLIPOPROT"/>
</dbReference>
<feature type="region of interest" description="Disordered" evidence="3">
    <location>
        <begin position="218"/>
        <end position="240"/>
    </location>
</feature>
<keyword evidence="4" id="KW-0449">Lipoprotein</keyword>
<keyword evidence="2" id="KW-0732">Signal</keyword>
<dbReference type="PANTHER" id="PTHR30035:SF3">
    <property type="entry name" value="INTERMEMBRANE PHOSPHOLIPID TRANSPORT SYSTEM LIPOPROTEIN MLAA"/>
    <property type="match status" value="1"/>
</dbReference>
<comment type="similarity">
    <text evidence="1">Belongs to the MlaA family.</text>
</comment>
<proteinExistence type="inferred from homology"/>
<dbReference type="GO" id="GO:0120010">
    <property type="term" value="P:intermembrane phospholipid transfer"/>
    <property type="evidence" value="ECO:0007669"/>
    <property type="project" value="TreeGrafter"/>
</dbReference>
<evidence type="ECO:0000256" key="2">
    <source>
        <dbReference type="ARBA" id="ARBA00022729"/>
    </source>
</evidence>
<accession>A0A3A3G397</accession>
<comment type="caution">
    <text evidence="4">The sequence shown here is derived from an EMBL/GenBank/DDBJ whole genome shotgun (WGS) entry which is preliminary data.</text>
</comment>
<evidence type="ECO:0000256" key="1">
    <source>
        <dbReference type="ARBA" id="ARBA00010634"/>
    </source>
</evidence>
<reference evidence="5" key="1">
    <citation type="submission" date="2018-09" db="EMBL/GenBank/DDBJ databases">
        <authorList>
            <person name="Zhu H."/>
        </authorList>
    </citation>
    <scope>NUCLEOTIDE SEQUENCE [LARGE SCALE GENOMIC DNA]</scope>
    <source>
        <strain evidence="5">K1S02-23</strain>
    </source>
</reference>
<sequence length="240" mass="26038">MMNRYSHRVSAVAVAIALTGCASSPHDPLEGFNRAMFTFNDTLDKAALTPAAKAYQAALPSFVQTGIGNFFGNLGDVWTGVNNFLQGKIEAGAQDVVRVTANSTLGVLGLFDIASDAGVPKHSEDFGQTLGSWGVPSGPYVVLPFFGASTVRDTAALPLDIYGDPWTYKEPLRWRNTGTVLRLVDRRASLLDASNLLEDAALDRYQFVRDAYMQRRLSQVYDGDPPANGNNGKEDRDSQE</sequence>
<evidence type="ECO:0000256" key="3">
    <source>
        <dbReference type="SAM" id="MobiDB-lite"/>
    </source>
</evidence>
<evidence type="ECO:0000313" key="4">
    <source>
        <dbReference type="EMBL" id="RJG02324.1"/>
    </source>
</evidence>
<dbReference type="PANTHER" id="PTHR30035">
    <property type="entry name" value="LIPOPROTEIN VACJ-RELATED"/>
    <property type="match status" value="1"/>
</dbReference>
<gene>
    <name evidence="4" type="ORF">D3878_12665</name>
</gene>
<keyword evidence="5" id="KW-1185">Reference proteome</keyword>